<sequence length="131" mass="15282">MELDEKIAHRFWCNIKCKLTETEEEVEISGCQVFLGTRWKDLPARNFTLEDNYRFNKNIGYTKATEQTEFERNDVTKIFGDKFCRLRLYKLDVEFQNSAQVCQAPTTTTESTSELLTNSTDLESTTNEVMV</sequence>
<keyword evidence="3" id="KW-1185">Reference proteome</keyword>
<organism evidence="2 3">
    <name type="scientific">Thelohanellus kitauei</name>
    <name type="common">Myxosporean</name>
    <dbReference type="NCBI Taxonomy" id="669202"/>
    <lineage>
        <taxon>Eukaryota</taxon>
        <taxon>Metazoa</taxon>
        <taxon>Cnidaria</taxon>
        <taxon>Myxozoa</taxon>
        <taxon>Myxosporea</taxon>
        <taxon>Bivalvulida</taxon>
        <taxon>Platysporina</taxon>
        <taxon>Myxobolidae</taxon>
        <taxon>Thelohanellus</taxon>
    </lineage>
</organism>
<dbReference type="AlphaFoldDB" id="A0A0C2N431"/>
<proteinExistence type="predicted"/>
<evidence type="ECO:0000256" key="1">
    <source>
        <dbReference type="SAM" id="MobiDB-lite"/>
    </source>
</evidence>
<protein>
    <submittedName>
        <fullName evidence="2">Uncharacterized protein</fullName>
    </submittedName>
</protein>
<dbReference type="Proteomes" id="UP000031668">
    <property type="component" value="Unassembled WGS sequence"/>
</dbReference>
<gene>
    <name evidence="2" type="ORF">RF11_07800</name>
</gene>
<evidence type="ECO:0000313" key="3">
    <source>
        <dbReference type="Proteomes" id="UP000031668"/>
    </source>
</evidence>
<name>A0A0C2N431_THEKT</name>
<accession>A0A0C2N431</accession>
<reference evidence="2 3" key="1">
    <citation type="journal article" date="2014" name="Genome Biol. Evol.">
        <title>The genome of the myxosporean Thelohanellus kitauei shows adaptations to nutrient acquisition within its fish host.</title>
        <authorList>
            <person name="Yang Y."/>
            <person name="Xiong J."/>
            <person name="Zhou Z."/>
            <person name="Huo F."/>
            <person name="Miao W."/>
            <person name="Ran C."/>
            <person name="Liu Y."/>
            <person name="Zhang J."/>
            <person name="Feng J."/>
            <person name="Wang M."/>
            <person name="Wang M."/>
            <person name="Wang L."/>
            <person name="Yao B."/>
        </authorList>
    </citation>
    <scope>NUCLEOTIDE SEQUENCE [LARGE SCALE GENOMIC DNA]</scope>
    <source>
        <strain evidence="2">Wuqing</strain>
    </source>
</reference>
<feature type="region of interest" description="Disordered" evidence="1">
    <location>
        <begin position="106"/>
        <end position="131"/>
    </location>
</feature>
<comment type="caution">
    <text evidence="2">The sequence shown here is derived from an EMBL/GenBank/DDBJ whole genome shotgun (WGS) entry which is preliminary data.</text>
</comment>
<evidence type="ECO:0000313" key="2">
    <source>
        <dbReference type="EMBL" id="KII74431.1"/>
    </source>
</evidence>
<dbReference type="EMBL" id="JWZT01000433">
    <property type="protein sequence ID" value="KII74431.1"/>
    <property type="molecule type" value="Genomic_DNA"/>
</dbReference>